<organism evidence="2 3">
    <name type="scientific">Pseudoduganella violacea</name>
    <dbReference type="NCBI Taxonomy" id="1715466"/>
    <lineage>
        <taxon>Bacteria</taxon>
        <taxon>Pseudomonadati</taxon>
        <taxon>Pseudomonadota</taxon>
        <taxon>Betaproteobacteria</taxon>
        <taxon>Burkholderiales</taxon>
        <taxon>Oxalobacteraceae</taxon>
        <taxon>Telluria group</taxon>
        <taxon>Pseudoduganella</taxon>
    </lineage>
</organism>
<keyword evidence="3" id="KW-1185">Reference proteome</keyword>
<dbReference type="Proteomes" id="UP000541535">
    <property type="component" value="Unassembled WGS sequence"/>
</dbReference>
<gene>
    <name evidence="2" type="ORF">FHS03_002216</name>
</gene>
<proteinExistence type="predicted"/>
<comment type="caution">
    <text evidence="2">The sequence shown here is derived from an EMBL/GenBank/DDBJ whole genome shotgun (WGS) entry which is preliminary data.</text>
</comment>
<evidence type="ECO:0000256" key="1">
    <source>
        <dbReference type="SAM" id="SignalP"/>
    </source>
</evidence>
<evidence type="ECO:0000313" key="2">
    <source>
        <dbReference type="EMBL" id="MBB3119165.1"/>
    </source>
</evidence>
<reference evidence="2 3" key="1">
    <citation type="submission" date="2020-08" db="EMBL/GenBank/DDBJ databases">
        <title>Genomic Encyclopedia of Type Strains, Phase III (KMG-III): the genomes of soil and plant-associated and newly described type strains.</title>
        <authorList>
            <person name="Whitman W."/>
        </authorList>
    </citation>
    <scope>NUCLEOTIDE SEQUENCE [LARGE SCALE GENOMIC DNA]</scope>
    <source>
        <strain evidence="2 3">CECT 8897</strain>
    </source>
</reference>
<sequence length="64" mass="7099">MYKKMALFVFTAAAALSASLATARPDCRAQCYIDYRACVSNGENPADCRVILLQCYDDCAYPQH</sequence>
<accession>A0A7W5FTS7</accession>
<keyword evidence="1" id="KW-0732">Signal</keyword>
<feature type="signal peptide" evidence="1">
    <location>
        <begin position="1"/>
        <end position="23"/>
    </location>
</feature>
<dbReference type="RefSeq" id="WP_183441014.1">
    <property type="nucleotide sequence ID" value="NZ_JACHXD010000005.1"/>
</dbReference>
<evidence type="ECO:0000313" key="3">
    <source>
        <dbReference type="Proteomes" id="UP000541535"/>
    </source>
</evidence>
<feature type="chain" id="PRO_5031283871" evidence="1">
    <location>
        <begin position="24"/>
        <end position="64"/>
    </location>
</feature>
<protein>
    <submittedName>
        <fullName evidence="2">Uncharacterized protein</fullName>
    </submittedName>
</protein>
<dbReference type="AlphaFoldDB" id="A0A7W5FTS7"/>
<name>A0A7W5FTS7_9BURK</name>
<dbReference type="EMBL" id="JACHXD010000005">
    <property type="protein sequence ID" value="MBB3119165.1"/>
    <property type="molecule type" value="Genomic_DNA"/>
</dbReference>